<dbReference type="InterPro" id="IPR008775">
    <property type="entry name" value="Phytyl_CoA_dOase-like"/>
</dbReference>
<protein>
    <recommendedName>
        <fullName evidence="2">Phytanoyl-CoA dioxygenase</fullName>
    </recommendedName>
</protein>
<dbReference type="PANTHER" id="PTHR20883">
    <property type="entry name" value="PHYTANOYL-COA DIOXYGENASE DOMAIN CONTAINING 1"/>
    <property type="match status" value="1"/>
</dbReference>
<evidence type="ECO:0008006" key="2">
    <source>
        <dbReference type="Google" id="ProtNLM"/>
    </source>
</evidence>
<accession>A0A382ST65</accession>
<dbReference type="GO" id="GO:0046872">
    <property type="term" value="F:metal ion binding"/>
    <property type="evidence" value="ECO:0007669"/>
    <property type="project" value="UniProtKB-ARBA"/>
</dbReference>
<dbReference type="EMBL" id="UINC01131416">
    <property type="protein sequence ID" value="SVD13110.1"/>
    <property type="molecule type" value="Genomic_DNA"/>
</dbReference>
<organism evidence="1">
    <name type="scientific">marine metagenome</name>
    <dbReference type="NCBI Taxonomy" id="408172"/>
    <lineage>
        <taxon>unclassified sequences</taxon>
        <taxon>metagenomes</taxon>
        <taxon>ecological metagenomes</taxon>
    </lineage>
</organism>
<dbReference type="SUPFAM" id="SSF51197">
    <property type="entry name" value="Clavaminate synthase-like"/>
    <property type="match status" value="1"/>
</dbReference>
<evidence type="ECO:0000313" key="1">
    <source>
        <dbReference type="EMBL" id="SVD13110.1"/>
    </source>
</evidence>
<name>A0A382ST65_9ZZZZ</name>
<sequence>DEFGRTNRIANTHSMSRVIFNFLCNDRLQLFLRYAFNDEPVLVGSNTFQTGTEQDIHVDPQYVYTEPNETFVGAWTALEDIHEDSGPVFYYEKSHLNPIHVKQVLNKYPNLKQKILKIRQGKAIAGRSRKHWDLVTEIDKVYKKELASYWKNSGRKKIPVLIGKGDTVLWKQWLVHGGLPRNNPKMTRRSIAYHFCARNCNLWPISDFYLNSDRLSDIRPQKKPIKKCSRGLYLRQYLTQILDF</sequence>
<dbReference type="Pfam" id="PF05721">
    <property type="entry name" value="PhyH"/>
    <property type="match status" value="1"/>
</dbReference>
<feature type="non-terminal residue" evidence="1">
    <location>
        <position position="1"/>
    </location>
</feature>
<dbReference type="GO" id="GO:0016491">
    <property type="term" value="F:oxidoreductase activity"/>
    <property type="evidence" value="ECO:0007669"/>
    <property type="project" value="UniProtKB-ARBA"/>
</dbReference>
<gene>
    <name evidence="1" type="ORF">METZ01_LOCUS365964</name>
</gene>
<dbReference type="AlphaFoldDB" id="A0A382ST65"/>
<reference evidence="1" key="1">
    <citation type="submission" date="2018-05" db="EMBL/GenBank/DDBJ databases">
        <authorList>
            <person name="Lanie J.A."/>
            <person name="Ng W.-L."/>
            <person name="Kazmierczak K.M."/>
            <person name="Andrzejewski T.M."/>
            <person name="Davidsen T.M."/>
            <person name="Wayne K.J."/>
            <person name="Tettelin H."/>
            <person name="Glass J.I."/>
            <person name="Rusch D."/>
            <person name="Podicherti R."/>
            <person name="Tsui H.-C.T."/>
            <person name="Winkler M.E."/>
        </authorList>
    </citation>
    <scope>NUCLEOTIDE SEQUENCE</scope>
</reference>
<dbReference type="Gene3D" id="2.60.120.620">
    <property type="entry name" value="q2cbj1_9rhob like domain"/>
    <property type="match status" value="1"/>
</dbReference>
<dbReference type="PANTHER" id="PTHR20883:SF48">
    <property type="entry name" value="ECTOINE DIOXYGENASE"/>
    <property type="match status" value="1"/>
</dbReference>
<proteinExistence type="predicted"/>